<dbReference type="PANTHER" id="PTHR43881">
    <property type="entry name" value="GAMMA-GLUTAMYLTRANSPEPTIDASE (AFU_ORTHOLOGUE AFUA_4G13580)"/>
    <property type="match status" value="1"/>
</dbReference>
<reference evidence="1 2" key="1">
    <citation type="submission" date="2023-07" db="EMBL/GenBank/DDBJ databases">
        <title>Genomic Encyclopedia of Type Strains, Phase IV (KMG-IV): sequencing the most valuable type-strain genomes for metagenomic binning, comparative biology and taxonomic classification.</title>
        <authorList>
            <person name="Goeker M."/>
        </authorList>
    </citation>
    <scope>NUCLEOTIDE SEQUENCE [LARGE SCALE GENOMIC DNA]</scope>
    <source>
        <strain evidence="1 2">B1-1</strain>
    </source>
</reference>
<dbReference type="Gene3D" id="3.60.20.40">
    <property type="match status" value="1"/>
</dbReference>
<keyword evidence="1" id="KW-0012">Acyltransferase</keyword>
<dbReference type="SUPFAM" id="SSF56235">
    <property type="entry name" value="N-terminal nucleophile aminohydrolases (Ntn hydrolases)"/>
    <property type="match status" value="1"/>
</dbReference>
<dbReference type="PRINTS" id="PR01210">
    <property type="entry name" value="GGTRANSPTASE"/>
</dbReference>
<evidence type="ECO:0000313" key="2">
    <source>
        <dbReference type="Proteomes" id="UP001223743"/>
    </source>
</evidence>
<dbReference type="EC" id="2.3.2.2" evidence="1"/>
<organism evidence="1 2">
    <name type="scientific">Kaistia geumhonensis</name>
    <dbReference type="NCBI Taxonomy" id="410839"/>
    <lineage>
        <taxon>Bacteria</taxon>
        <taxon>Pseudomonadati</taxon>
        <taxon>Pseudomonadota</taxon>
        <taxon>Alphaproteobacteria</taxon>
        <taxon>Hyphomicrobiales</taxon>
        <taxon>Kaistiaceae</taxon>
        <taxon>Kaistia</taxon>
    </lineage>
</organism>
<dbReference type="GO" id="GO:0036374">
    <property type="term" value="F:glutathione hydrolase activity"/>
    <property type="evidence" value="ECO:0007669"/>
    <property type="project" value="UniProtKB-EC"/>
</dbReference>
<comment type="caution">
    <text evidence="1">The sequence shown here is derived from an EMBL/GenBank/DDBJ whole genome shotgun (WGS) entry which is preliminary data.</text>
</comment>
<dbReference type="Pfam" id="PF01019">
    <property type="entry name" value="G_glu_transpept"/>
    <property type="match status" value="1"/>
</dbReference>
<protein>
    <submittedName>
        <fullName evidence="1">Gamma-glutamyltranspeptidase/glutathione hydrolase</fullName>
        <ecNumber evidence="1">2.3.2.2</ecNumber>
        <ecNumber evidence="1">3.4.19.13</ecNumber>
    </submittedName>
</protein>
<dbReference type="Proteomes" id="UP001223743">
    <property type="component" value="Unassembled WGS sequence"/>
</dbReference>
<gene>
    <name evidence="1" type="ORF">QO015_003158</name>
</gene>
<dbReference type="GO" id="GO:0103068">
    <property type="term" value="F:leukotriene C4 gamma-glutamyl transferase activity"/>
    <property type="evidence" value="ECO:0007669"/>
    <property type="project" value="UniProtKB-EC"/>
</dbReference>
<dbReference type="EMBL" id="JAUSWJ010000001">
    <property type="protein sequence ID" value="MDQ0517545.1"/>
    <property type="molecule type" value="Genomic_DNA"/>
</dbReference>
<proteinExistence type="predicted"/>
<dbReference type="PANTHER" id="PTHR43881:SF1">
    <property type="entry name" value="GAMMA-GLUTAMYLTRANSPEPTIDASE (AFU_ORTHOLOGUE AFUA_4G13580)"/>
    <property type="match status" value="1"/>
</dbReference>
<accession>A0ABU0M9R2</accession>
<name>A0ABU0M9R2_9HYPH</name>
<evidence type="ECO:0000313" key="1">
    <source>
        <dbReference type="EMBL" id="MDQ0517545.1"/>
    </source>
</evidence>
<dbReference type="Gene3D" id="1.10.246.130">
    <property type="match status" value="1"/>
</dbReference>
<dbReference type="InterPro" id="IPR043137">
    <property type="entry name" value="GGT_ssub_C"/>
</dbReference>
<dbReference type="EC" id="3.4.19.13" evidence="1"/>
<dbReference type="InterPro" id="IPR043138">
    <property type="entry name" value="GGT_lsub"/>
</dbReference>
<sequence length="531" mass="55891">MRTDRDFVRTGASTAIGDEGMAATSHPAATLAAVEILRAGGNAVDGAIAAVAMQCVVDPLMTGIGGDCFALYAPKGGMPIALNGSGRTARAAEISWFRDQGIDVIHDRSVHAVTVPGAVDAWCRLSEDYGSLPLAVVLAPAIRAAETGYRVTPRVAHDWAANAGRLSHDDGAMSAFLIDGRAPRAGEKMAHPALGATLRQIGAAGRAGFYEGAAAAEIAALLGDRGGLLDRDDFAAHSSTYVTPISAAYRGYRLHECPPNGQGVTALIMLRILEGFDLAERAVDAATRIHLHAEAARIAYGMRDRLIGDPEVAPIDVEALLSEASIAPLRASIRLDRAGPLPAPRDETEHKDTVYLTVVDRDRNAISLINSIFWAFGSGHYAPQSGVVLQNRGASFRIDEDHPNAIGPRKRPMHTIIPAMLTKDDRLVMSFGVMGGQYQAAGHAHFVSEVVDRDKALQAASDAPRSFSFDGTLTLENTIDQATADALAAMGHDVVRSGDPIGGCQAIALDHETGALLGASDHRKDGIALGF</sequence>
<dbReference type="InterPro" id="IPR029055">
    <property type="entry name" value="Ntn_hydrolases_N"/>
</dbReference>
<keyword evidence="2" id="KW-1185">Reference proteome</keyword>
<dbReference type="InterPro" id="IPR052896">
    <property type="entry name" value="GGT-like_enzyme"/>
</dbReference>
<keyword evidence="1" id="KW-0808">Transferase</keyword>
<keyword evidence="1" id="KW-0378">Hydrolase</keyword>
<dbReference type="RefSeq" id="WP_266283099.1">
    <property type="nucleotide sequence ID" value="NZ_JAPKNF010000002.1"/>
</dbReference>